<dbReference type="AlphaFoldDB" id="A0A059B9E3"/>
<sequence length="107" mass="12567">MRLDALNLYFPQVELLRKLIRFVTSKAPRPLSHFKFMVGDGDECIAIHLLNDVEFVLEHWDRSLKYVNGVDVSTNIKKLLRHATAFFLDYHTNITKLSNFEIETWSN</sequence>
<protein>
    <submittedName>
        <fullName evidence="1">Uncharacterized protein</fullName>
    </submittedName>
</protein>
<reference evidence="1" key="1">
    <citation type="submission" date="2013-07" db="EMBL/GenBank/DDBJ databases">
        <title>The genome of Eucalyptus grandis.</title>
        <authorList>
            <person name="Schmutz J."/>
            <person name="Hayes R."/>
            <person name="Myburg A."/>
            <person name="Tuskan G."/>
            <person name="Grattapaglia D."/>
            <person name="Rokhsar D.S."/>
        </authorList>
    </citation>
    <scope>NUCLEOTIDE SEQUENCE</scope>
    <source>
        <tissue evidence="1">Leaf extractions</tissue>
    </source>
</reference>
<dbReference type="Gramene" id="KCW62743">
    <property type="protein sequence ID" value="KCW62743"/>
    <property type="gene ID" value="EUGRSUZ_G00336"/>
</dbReference>
<name>A0A059B9E3_EUCGR</name>
<gene>
    <name evidence="1" type="ORF">EUGRSUZ_G00336</name>
</gene>
<evidence type="ECO:0000313" key="1">
    <source>
        <dbReference type="EMBL" id="KCW62743.1"/>
    </source>
</evidence>
<organism evidence="1">
    <name type="scientific">Eucalyptus grandis</name>
    <name type="common">Flooded gum</name>
    <dbReference type="NCBI Taxonomy" id="71139"/>
    <lineage>
        <taxon>Eukaryota</taxon>
        <taxon>Viridiplantae</taxon>
        <taxon>Streptophyta</taxon>
        <taxon>Embryophyta</taxon>
        <taxon>Tracheophyta</taxon>
        <taxon>Spermatophyta</taxon>
        <taxon>Magnoliopsida</taxon>
        <taxon>eudicotyledons</taxon>
        <taxon>Gunneridae</taxon>
        <taxon>Pentapetalae</taxon>
        <taxon>rosids</taxon>
        <taxon>malvids</taxon>
        <taxon>Myrtales</taxon>
        <taxon>Myrtaceae</taxon>
        <taxon>Myrtoideae</taxon>
        <taxon>Eucalypteae</taxon>
        <taxon>Eucalyptus</taxon>
    </lineage>
</organism>
<accession>A0A059B9E3</accession>
<dbReference type="EMBL" id="KK198759">
    <property type="protein sequence ID" value="KCW62743.1"/>
    <property type="molecule type" value="Genomic_DNA"/>
</dbReference>
<dbReference type="InParanoid" id="A0A059B9E3"/>
<proteinExistence type="predicted"/>